<dbReference type="InterPro" id="IPR036691">
    <property type="entry name" value="Endo/exonu/phosph_ase_sf"/>
</dbReference>
<evidence type="ECO:0000313" key="3">
    <source>
        <dbReference type="Proteomes" id="UP001176806"/>
    </source>
</evidence>
<dbReference type="Pfam" id="PF19580">
    <property type="entry name" value="Exo_endo_phos_3"/>
    <property type="match status" value="1"/>
</dbReference>
<organism evidence="2 3">
    <name type="scientific">Flavivirga jejuensis</name>
    <dbReference type="NCBI Taxonomy" id="870487"/>
    <lineage>
        <taxon>Bacteria</taxon>
        <taxon>Pseudomonadati</taxon>
        <taxon>Bacteroidota</taxon>
        <taxon>Flavobacteriia</taxon>
        <taxon>Flavobacteriales</taxon>
        <taxon>Flavobacteriaceae</taxon>
        <taxon>Flavivirga</taxon>
    </lineage>
</organism>
<dbReference type="RefSeq" id="WP_303304294.1">
    <property type="nucleotide sequence ID" value="NZ_BAABDA010000060.1"/>
</dbReference>
<name>A0ABT8WVD8_9FLAO</name>
<gene>
    <name evidence="2" type="ORF">Q4Q40_22390</name>
</gene>
<proteinExistence type="predicted"/>
<dbReference type="EMBL" id="JAUOEL010000010">
    <property type="protein sequence ID" value="MDO5976959.1"/>
    <property type="molecule type" value="Genomic_DNA"/>
</dbReference>
<reference evidence="2" key="1">
    <citation type="submission" date="2023-07" db="EMBL/GenBank/DDBJ databases">
        <title>Two novel species in the genus Flavivirga.</title>
        <authorList>
            <person name="Kwon K."/>
        </authorList>
    </citation>
    <scope>NUCLEOTIDE SEQUENCE</scope>
    <source>
        <strain evidence="2">KACC 14158</strain>
    </source>
</reference>
<dbReference type="Proteomes" id="UP001176806">
    <property type="component" value="Unassembled WGS sequence"/>
</dbReference>
<sequence length="374" mass="43670">MIIATYNIQNIFHRENHLINQFRENNKDYWTMEFENLLTKEACSDKDFERMRVLSNFLELDTSQNSHYITMRHKSGDIRIKKSDNLEPYKSNHLTNWNGWIKLNSSPIDEIAIRNKARVINNISPDVLILLEVENRKALIEFNQYFLSKDNGFGYKHILYFETNDAYGRGIGILTKEGYQITSIKTHVNDLDLDGNPIFDTDLQEYELKTVKGYKLNLLSTFFTNGFDGTNKIDIRRKKQAKIIAELYRNIKETNSLVAIMGTFNAPPYSDSLSPLVRDTDLKNITKHDSFEVDLDKGKDADYFRMGAYKMGVNIKQRDYLMFSSKLFDNVKKGGIVRKGIWFKKQPQWHIFNTIKHEGHAASEHPLVWSELNI</sequence>
<protein>
    <recommendedName>
        <fullName evidence="1">Endonuclease/exonuclease/phosphatase domain-containing protein</fullName>
    </recommendedName>
</protein>
<evidence type="ECO:0000313" key="2">
    <source>
        <dbReference type="EMBL" id="MDO5976959.1"/>
    </source>
</evidence>
<comment type="caution">
    <text evidence="2">The sequence shown here is derived from an EMBL/GenBank/DDBJ whole genome shotgun (WGS) entry which is preliminary data.</text>
</comment>
<feature type="domain" description="Endonuclease/exonuclease/phosphatase" evidence="1">
    <location>
        <begin position="113"/>
        <end position="292"/>
    </location>
</feature>
<dbReference type="InterPro" id="IPR005135">
    <property type="entry name" value="Endo/exonuclease/phosphatase"/>
</dbReference>
<accession>A0ABT8WVD8</accession>
<dbReference type="Gene3D" id="3.60.10.10">
    <property type="entry name" value="Endonuclease/exonuclease/phosphatase"/>
    <property type="match status" value="1"/>
</dbReference>
<dbReference type="SUPFAM" id="SSF56219">
    <property type="entry name" value="DNase I-like"/>
    <property type="match status" value="1"/>
</dbReference>
<evidence type="ECO:0000259" key="1">
    <source>
        <dbReference type="Pfam" id="PF19580"/>
    </source>
</evidence>
<keyword evidence="3" id="KW-1185">Reference proteome</keyword>